<keyword evidence="2" id="KW-1185">Reference proteome</keyword>
<name>A0A934SKZ7_9MICO</name>
<proteinExistence type="predicted"/>
<dbReference type="Gene3D" id="3.40.50.1000">
    <property type="entry name" value="HAD superfamily/HAD-like"/>
    <property type="match status" value="1"/>
</dbReference>
<accession>A0A934SKZ7</accession>
<dbReference type="Proteomes" id="UP000636458">
    <property type="component" value="Unassembled WGS sequence"/>
</dbReference>
<dbReference type="SUPFAM" id="SSF56784">
    <property type="entry name" value="HAD-like"/>
    <property type="match status" value="1"/>
</dbReference>
<dbReference type="EMBL" id="JAEPES010000002">
    <property type="protein sequence ID" value="MBK4347488.1"/>
    <property type="molecule type" value="Genomic_DNA"/>
</dbReference>
<sequence length="207" mass="22796">MDLYLFDFDKTLYAYDFRKRLPELSVITGASQYHLAKTWWAGGYERRAESGEWPTPDEYFAEFERVTGAALTLRDYQESRKLASIPIPQSVAALAHAATLGTVSVLSNNPSPFAVSLPVLAPDVFAVVGGNVLVSSELGVRKPKPEAYRLALEHYGARAEDAFFADDSLENVEGARELGITGHHLTYVDGVPQTDALLGAIERFSQR</sequence>
<evidence type="ECO:0000313" key="1">
    <source>
        <dbReference type="EMBL" id="MBK4347488.1"/>
    </source>
</evidence>
<dbReference type="AlphaFoldDB" id="A0A934SKZ7"/>
<dbReference type="SFLD" id="SFLDG01129">
    <property type="entry name" value="C1.5:_HAD__Beta-PGM__Phosphata"/>
    <property type="match status" value="1"/>
</dbReference>
<gene>
    <name evidence="1" type="ORF">IV501_07575</name>
</gene>
<reference evidence="1" key="1">
    <citation type="submission" date="2021-01" db="EMBL/GenBank/DDBJ databases">
        <title>Lacisediminihabitans sp. nov. strain G11-30, isolated from Antarctic Soil.</title>
        <authorList>
            <person name="Li J."/>
        </authorList>
    </citation>
    <scope>NUCLEOTIDE SEQUENCE</scope>
    <source>
        <strain evidence="1">G11-30</strain>
    </source>
</reference>
<dbReference type="InterPro" id="IPR023214">
    <property type="entry name" value="HAD_sf"/>
</dbReference>
<dbReference type="InterPro" id="IPR023198">
    <property type="entry name" value="PGP-like_dom2"/>
</dbReference>
<dbReference type="Gene3D" id="1.10.150.240">
    <property type="entry name" value="Putative phosphatase, domain 2"/>
    <property type="match status" value="1"/>
</dbReference>
<dbReference type="NCBIfam" id="TIGR01509">
    <property type="entry name" value="HAD-SF-IA-v3"/>
    <property type="match status" value="1"/>
</dbReference>
<dbReference type="SFLD" id="SFLDS00003">
    <property type="entry name" value="Haloacid_Dehalogenase"/>
    <property type="match status" value="1"/>
</dbReference>
<evidence type="ECO:0000313" key="2">
    <source>
        <dbReference type="Proteomes" id="UP000636458"/>
    </source>
</evidence>
<dbReference type="InterPro" id="IPR036412">
    <property type="entry name" value="HAD-like_sf"/>
</dbReference>
<organism evidence="1 2">
    <name type="scientific">Lacisediminihabitans changchengi</name>
    <dbReference type="NCBI Taxonomy" id="2787634"/>
    <lineage>
        <taxon>Bacteria</taxon>
        <taxon>Bacillati</taxon>
        <taxon>Actinomycetota</taxon>
        <taxon>Actinomycetes</taxon>
        <taxon>Micrococcales</taxon>
        <taxon>Microbacteriaceae</taxon>
        <taxon>Lacisediminihabitans</taxon>
    </lineage>
</organism>
<comment type="caution">
    <text evidence="1">The sequence shown here is derived from an EMBL/GenBank/DDBJ whole genome shotgun (WGS) entry which is preliminary data.</text>
</comment>
<keyword evidence="1" id="KW-0378">Hydrolase</keyword>
<protein>
    <submittedName>
        <fullName evidence="1">HAD-IA family hydrolase</fullName>
    </submittedName>
</protein>
<dbReference type="GO" id="GO:0016787">
    <property type="term" value="F:hydrolase activity"/>
    <property type="evidence" value="ECO:0007669"/>
    <property type="project" value="UniProtKB-KW"/>
</dbReference>
<dbReference type="PANTHER" id="PTHR43611">
    <property type="entry name" value="ALPHA-D-GLUCOSE 1-PHOSPHATE PHOSPHATASE"/>
    <property type="match status" value="1"/>
</dbReference>
<dbReference type="PANTHER" id="PTHR43611:SF3">
    <property type="entry name" value="FLAVIN MONONUCLEOTIDE HYDROLASE 1, CHLOROPLATIC"/>
    <property type="match status" value="1"/>
</dbReference>
<dbReference type="Pfam" id="PF00702">
    <property type="entry name" value="Hydrolase"/>
    <property type="match status" value="1"/>
</dbReference>
<dbReference type="RefSeq" id="WP_200555833.1">
    <property type="nucleotide sequence ID" value="NZ_JAEPES010000002.1"/>
</dbReference>
<dbReference type="InterPro" id="IPR006439">
    <property type="entry name" value="HAD-SF_hydro_IA"/>
</dbReference>